<proteinExistence type="predicted"/>
<keyword evidence="6" id="KW-1185">Reference proteome</keyword>
<accession>A0ABU5Y5J1</accession>
<keyword evidence="3" id="KW-0804">Transcription</keyword>
<dbReference type="EMBL" id="JAYKBV010000001">
    <property type="protein sequence ID" value="MEB3039187.1"/>
    <property type="molecule type" value="Genomic_DNA"/>
</dbReference>
<dbReference type="RefSeq" id="WP_323978586.1">
    <property type="nucleotide sequence ID" value="NZ_JAYKBV010000001.1"/>
</dbReference>
<comment type="caution">
    <text evidence="5">The sequence shown here is derived from an EMBL/GenBank/DDBJ whole genome shotgun (WGS) entry which is preliminary data.</text>
</comment>
<dbReference type="PANTHER" id="PTHR40661">
    <property type="match status" value="1"/>
</dbReference>
<sequence length="340" mass="38810">MENNLDTQVNVSSNSAKRLKDLVTYLKLSYNKLAFEIGLKDNVKIYHVKNGRNEISPDLASDIVKKYPYISYEWILNGEGKMLKSTPIDSDQQAPVLRRLKKLFIALRGRKSNTQQISQYEAILSQDNIILTNELIEEITDTFPDINKEWLLSNKGAMFLTDEGSINGKDITHTIGNLKSKNGTAEVTPIPEQSYMMVEYADLAVSAGMLGGDFSESFVENLPETHKRLIPREYREGNYLVVRVNGDSMDDGTKRSLSDDDEILIRLWTDGMDTLPIHNKLFVLTTRSGHIVKQITKIDRKKQQITCHSFNPLYPDQFVDFEEIIQVFTVEKIVNSKIRL</sequence>
<evidence type="ECO:0000256" key="3">
    <source>
        <dbReference type="ARBA" id="ARBA00023163"/>
    </source>
</evidence>
<gene>
    <name evidence="5" type="ORF">VJJ49_00560</name>
</gene>
<dbReference type="InterPro" id="IPR039418">
    <property type="entry name" value="LexA-like"/>
</dbReference>
<feature type="domain" description="Peptidase S24/S26A/S26B/S26C" evidence="4">
    <location>
        <begin position="215"/>
        <end position="324"/>
    </location>
</feature>
<evidence type="ECO:0000259" key="4">
    <source>
        <dbReference type="Pfam" id="PF00717"/>
    </source>
</evidence>
<evidence type="ECO:0000313" key="5">
    <source>
        <dbReference type="EMBL" id="MEB3039187.1"/>
    </source>
</evidence>
<name>A0ABU5Y5J1_9FLAO</name>
<keyword evidence="1" id="KW-0805">Transcription regulation</keyword>
<evidence type="ECO:0000256" key="1">
    <source>
        <dbReference type="ARBA" id="ARBA00023015"/>
    </source>
</evidence>
<dbReference type="PANTHER" id="PTHR40661:SF3">
    <property type="entry name" value="FELS-1 PROPHAGE TRANSCRIPTIONAL REGULATOR"/>
    <property type="match status" value="1"/>
</dbReference>
<reference evidence="5 6" key="1">
    <citation type="submission" date="2023-12" db="EMBL/GenBank/DDBJ databases">
        <title>Genomic sequences of Capnocytophaga and Parvimonas strains.</title>
        <authorList>
            <person name="Watt R.M."/>
            <person name="Wang M."/>
            <person name="Yang T."/>
            <person name="Tong W.M."/>
        </authorList>
    </citation>
    <scope>NUCLEOTIDE SEQUENCE [LARGE SCALE GENOMIC DNA]</scope>
    <source>
        <strain evidence="5 6">CCUG 13156</strain>
    </source>
</reference>
<dbReference type="Proteomes" id="UP001324270">
    <property type="component" value="Unassembled WGS sequence"/>
</dbReference>
<dbReference type="InterPro" id="IPR036286">
    <property type="entry name" value="LexA/Signal_pep-like_sf"/>
</dbReference>
<evidence type="ECO:0000256" key="2">
    <source>
        <dbReference type="ARBA" id="ARBA00023125"/>
    </source>
</evidence>
<organism evidence="5 6">
    <name type="scientific">Capnocytophaga gingivalis</name>
    <dbReference type="NCBI Taxonomy" id="1017"/>
    <lineage>
        <taxon>Bacteria</taxon>
        <taxon>Pseudomonadati</taxon>
        <taxon>Bacteroidota</taxon>
        <taxon>Flavobacteriia</taxon>
        <taxon>Flavobacteriales</taxon>
        <taxon>Flavobacteriaceae</taxon>
        <taxon>Capnocytophaga</taxon>
    </lineage>
</organism>
<keyword evidence="2" id="KW-0238">DNA-binding</keyword>
<dbReference type="InterPro" id="IPR015927">
    <property type="entry name" value="Peptidase_S24_S26A/B/C"/>
</dbReference>
<dbReference type="Pfam" id="PF00717">
    <property type="entry name" value="Peptidase_S24"/>
    <property type="match status" value="1"/>
</dbReference>
<dbReference type="CDD" id="cd06529">
    <property type="entry name" value="S24_LexA-like"/>
    <property type="match status" value="1"/>
</dbReference>
<evidence type="ECO:0000313" key="6">
    <source>
        <dbReference type="Proteomes" id="UP001324270"/>
    </source>
</evidence>
<dbReference type="SUPFAM" id="SSF51306">
    <property type="entry name" value="LexA/Signal peptidase"/>
    <property type="match status" value="1"/>
</dbReference>
<dbReference type="Gene3D" id="2.10.109.10">
    <property type="entry name" value="Umud Fragment, subunit A"/>
    <property type="match status" value="1"/>
</dbReference>
<protein>
    <submittedName>
        <fullName evidence="5">S24 family peptidase</fullName>
    </submittedName>
</protein>